<evidence type="ECO:0000256" key="1">
    <source>
        <dbReference type="ARBA" id="ARBA00010997"/>
    </source>
</evidence>
<dbReference type="InterPro" id="IPR004328">
    <property type="entry name" value="BRO1_dom"/>
</dbReference>
<evidence type="ECO:0000313" key="6">
    <source>
        <dbReference type="Proteomes" id="UP000800093"/>
    </source>
</evidence>
<dbReference type="Gene3D" id="1.25.40.280">
    <property type="entry name" value="alix/aip1 like domains"/>
    <property type="match status" value="1"/>
</dbReference>
<dbReference type="AlphaFoldDB" id="A0A9P4NC93"/>
<protein>
    <recommendedName>
        <fullName evidence="2">pH-response regulator protein palC</fullName>
    </recommendedName>
</protein>
<dbReference type="EMBL" id="ML986579">
    <property type="protein sequence ID" value="KAF2270543.1"/>
    <property type="molecule type" value="Genomic_DNA"/>
</dbReference>
<reference evidence="6" key="1">
    <citation type="journal article" date="2020" name="Stud. Mycol.">
        <title>101 Dothideomycetes genomes: A test case for predicting lifestyles and emergence of pathogens.</title>
        <authorList>
            <person name="Haridas S."/>
            <person name="Albert R."/>
            <person name="Binder M."/>
            <person name="Bloem J."/>
            <person name="LaButti K."/>
            <person name="Salamov A."/>
            <person name="Andreopoulos B."/>
            <person name="Baker S."/>
            <person name="Barry K."/>
            <person name="Bills G."/>
            <person name="Bluhm B."/>
            <person name="Cannon C."/>
            <person name="Castanera R."/>
            <person name="Culley D."/>
            <person name="Daum C."/>
            <person name="Ezra D."/>
            <person name="Gonzalez J."/>
            <person name="Henrissat B."/>
            <person name="Kuo A."/>
            <person name="Liang C."/>
            <person name="Lipzen A."/>
            <person name="Lutzoni F."/>
            <person name="Magnuson J."/>
            <person name="Mondo S."/>
            <person name="Nolan M."/>
            <person name="Ohm R."/>
            <person name="Pangilinan J."/>
            <person name="Park H.-J."/>
            <person name="Ramirez L."/>
            <person name="Alfaro M."/>
            <person name="Sun H."/>
            <person name="Tritt A."/>
            <person name="Yoshinaga Y."/>
            <person name="Zwiers L.-H."/>
            <person name="Turgeon B."/>
            <person name="Goodwin S."/>
            <person name="Spatafora J."/>
            <person name="Crous P."/>
            <person name="Grigoriev I."/>
        </authorList>
    </citation>
    <scope>NUCLEOTIDE SEQUENCE [LARGE SCALE GENOMIC DNA]</scope>
    <source>
        <strain evidence="6">CBS 304.66</strain>
    </source>
</reference>
<dbReference type="PANTHER" id="PTHR40463">
    <property type="entry name" value="PH-RESPONSE REGULATOR PROTEIN PALC"/>
    <property type="match status" value="1"/>
</dbReference>
<dbReference type="Proteomes" id="UP000800093">
    <property type="component" value="Unassembled WGS sequence"/>
</dbReference>
<sequence>MPFPFVLPTTSSVSFTDYFSSSTHPSLPLYATTARGVVRDALKKYRRIPPASQASNLPAVHAALNEYIPYLFALDVGLSGSSCADEEIDVVLVKELEVEWRATLTASLPGREPPRIKLKSLESELFFTLSTLAYVHSLQARAQLHTLYNATLPTAEQRAAAISAAMKHFLEANSIHTYLRDRAGQWNAQPAAADISISVLGAMAELTMAEATLITVLKDDPYPAVVLEDRNKQSKDWMFKGVEIPKVRAHLFARLCLASSEHASKAQSMLGRANKIDESLIKYVDDLRRTAKGKACRFLGIDAELAGKTGDGIAWLRGAKKELGFIAVGAEEEKKPFGFSRLKKELQERREDRKIEKGEGWGTDAGKFEEGRVVDYLMQKWVKMNDTVGVQLIPPSEPLIASMPSGREYHTPKVFTTPTLEEDAIIRMRAPPDPGDAAFEGEEDSSDEEDLTSVPVGAFPGSKVEYSSGTSYY</sequence>
<keyword evidence="6" id="KW-1185">Reference proteome</keyword>
<accession>A0A9P4NC93</accession>
<organism evidence="5 6">
    <name type="scientific">Lojkania enalia</name>
    <dbReference type="NCBI Taxonomy" id="147567"/>
    <lineage>
        <taxon>Eukaryota</taxon>
        <taxon>Fungi</taxon>
        <taxon>Dikarya</taxon>
        <taxon>Ascomycota</taxon>
        <taxon>Pezizomycotina</taxon>
        <taxon>Dothideomycetes</taxon>
        <taxon>Pleosporomycetidae</taxon>
        <taxon>Pleosporales</taxon>
        <taxon>Pleosporales incertae sedis</taxon>
        <taxon>Lojkania</taxon>
    </lineage>
</organism>
<dbReference type="OrthoDB" id="10266451at2759"/>
<evidence type="ECO:0000313" key="5">
    <source>
        <dbReference type="EMBL" id="KAF2270543.1"/>
    </source>
</evidence>
<dbReference type="GO" id="GO:0071467">
    <property type="term" value="P:cellular response to pH"/>
    <property type="evidence" value="ECO:0007669"/>
    <property type="project" value="InterPro"/>
</dbReference>
<evidence type="ECO:0000259" key="4">
    <source>
        <dbReference type="PROSITE" id="PS51180"/>
    </source>
</evidence>
<dbReference type="Pfam" id="PF03097">
    <property type="entry name" value="BRO1"/>
    <property type="match status" value="1"/>
</dbReference>
<dbReference type="SMART" id="SM01041">
    <property type="entry name" value="BRO1"/>
    <property type="match status" value="1"/>
</dbReference>
<comment type="similarity">
    <text evidence="1">Belongs to the palC family.</text>
</comment>
<evidence type="ECO:0000256" key="3">
    <source>
        <dbReference type="SAM" id="MobiDB-lite"/>
    </source>
</evidence>
<proteinExistence type="inferred from homology"/>
<gene>
    <name evidence="5" type="ORF">CC78DRAFT_528294</name>
</gene>
<dbReference type="CDD" id="cd09245">
    <property type="entry name" value="BRO1_UmRIM23-like"/>
    <property type="match status" value="1"/>
</dbReference>
<feature type="domain" description="BRO1" evidence="4">
    <location>
        <begin position="1"/>
        <end position="473"/>
    </location>
</feature>
<dbReference type="PANTHER" id="PTHR40463:SF1">
    <property type="entry name" value="PH-RESPONSE REGULATOR PROTEIN PALC"/>
    <property type="match status" value="1"/>
</dbReference>
<dbReference type="InterPro" id="IPR038499">
    <property type="entry name" value="BRO1_sf"/>
</dbReference>
<feature type="region of interest" description="Disordered" evidence="3">
    <location>
        <begin position="430"/>
        <end position="473"/>
    </location>
</feature>
<feature type="compositionally biased region" description="Acidic residues" evidence="3">
    <location>
        <begin position="439"/>
        <end position="451"/>
    </location>
</feature>
<evidence type="ECO:0000256" key="2">
    <source>
        <dbReference type="ARBA" id="ARBA00022193"/>
    </source>
</evidence>
<name>A0A9P4NC93_9PLEO</name>
<dbReference type="GO" id="GO:0005886">
    <property type="term" value="C:plasma membrane"/>
    <property type="evidence" value="ECO:0007669"/>
    <property type="project" value="TreeGrafter"/>
</dbReference>
<dbReference type="InterPro" id="IPR037505">
    <property type="entry name" value="pH-resp_palC"/>
</dbReference>
<comment type="caution">
    <text evidence="5">The sequence shown here is derived from an EMBL/GenBank/DDBJ whole genome shotgun (WGS) entry which is preliminary data.</text>
</comment>
<dbReference type="PROSITE" id="PS51180">
    <property type="entry name" value="BRO1"/>
    <property type="match status" value="1"/>
</dbReference>